<dbReference type="SUPFAM" id="SSF53218">
    <property type="entry name" value="Molybdenum cofactor biosynthesis proteins"/>
    <property type="match status" value="1"/>
</dbReference>
<evidence type="ECO:0000256" key="6">
    <source>
        <dbReference type="RuleBase" id="RU365090"/>
    </source>
</evidence>
<reference evidence="8 11" key="2">
    <citation type="submission" date="2023-07" db="EMBL/GenBank/DDBJ databases">
        <title>Genomic Encyclopedia of Type Strains, Phase IV (KMG-IV): sequencing the most valuable type-strain genomes for metagenomic binning, comparative biology and taxonomic classification.</title>
        <authorList>
            <person name="Goeker M."/>
        </authorList>
    </citation>
    <scope>NUCLEOTIDE SEQUENCE [LARGE SCALE GENOMIC DNA]</scope>
    <source>
        <strain evidence="8 11">DSM 14432</strain>
    </source>
</reference>
<evidence type="ECO:0000256" key="4">
    <source>
        <dbReference type="ARBA" id="ARBA00023150"/>
    </source>
</evidence>
<dbReference type="GO" id="GO:0006777">
    <property type="term" value="P:Mo-molybdopterin cofactor biosynthetic process"/>
    <property type="evidence" value="ECO:0007669"/>
    <property type="project" value="UniProtKB-UniRule"/>
</dbReference>
<comment type="catalytic activity">
    <reaction evidence="5">
        <text>adenylyl-molybdopterin + molybdate = Mo-molybdopterin + AMP + H(+)</text>
        <dbReference type="Rhea" id="RHEA:35047"/>
        <dbReference type="ChEBI" id="CHEBI:15378"/>
        <dbReference type="ChEBI" id="CHEBI:36264"/>
        <dbReference type="ChEBI" id="CHEBI:62727"/>
        <dbReference type="ChEBI" id="CHEBI:71302"/>
        <dbReference type="ChEBI" id="CHEBI:456215"/>
        <dbReference type="EC" id="2.10.1.1"/>
    </reaction>
</comment>
<dbReference type="InterPro" id="IPR038987">
    <property type="entry name" value="MoeA-like"/>
</dbReference>
<dbReference type="RefSeq" id="WP_160767097.1">
    <property type="nucleotide sequence ID" value="NZ_JAUSWK010000001.1"/>
</dbReference>
<evidence type="ECO:0000313" key="11">
    <source>
        <dbReference type="Proteomes" id="UP001238601"/>
    </source>
</evidence>
<dbReference type="Pfam" id="PF03453">
    <property type="entry name" value="MoeA_N"/>
    <property type="match status" value="1"/>
</dbReference>
<dbReference type="Gene3D" id="2.40.340.10">
    <property type="entry name" value="MoeA, C-terminal, domain IV"/>
    <property type="match status" value="1"/>
</dbReference>
<evidence type="ECO:0000256" key="5">
    <source>
        <dbReference type="ARBA" id="ARBA00047317"/>
    </source>
</evidence>
<dbReference type="SUPFAM" id="SSF63867">
    <property type="entry name" value="MoeA C-terminal domain-like"/>
    <property type="match status" value="1"/>
</dbReference>
<dbReference type="InterPro" id="IPR005111">
    <property type="entry name" value="MoeA_C_domain_IV"/>
</dbReference>
<dbReference type="InterPro" id="IPR036688">
    <property type="entry name" value="MoeA_C_domain_IV_sf"/>
</dbReference>
<dbReference type="Gene3D" id="3.90.105.10">
    <property type="entry name" value="Molybdopterin biosynthesis moea protein, domain 2"/>
    <property type="match status" value="1"/>
</dbReference>
<dbReference type="Proteomes" id="UP001238601">
    <property type="component" value="Unassembled WGS sequence"/>
</dbReference>
<dbReference type="Pfam" id="PF00994">
    <property type="entry name" value="MoCF_biosynth"/>
    <property type="match status" value="1"/>
</dbReference>
<dbReference type="Proteomes" id="UP000439914">
    <property type="component" value="Unassembled WGS sequence"/>
</dbReference>
<reference evidence="9 10" key="1">
    <citation type="submission" date="2019-12" db="EMBL/GenBank/DDBJ databases">
        <title>Genomic-based taxomic classification of the family Erythrobacteraceae.</title>
        <authorList>
            <person name="Xu L."/>
        </authorList>
    </citation>
    <scope>NUCLEOTIDE SEQUENCE [LARGE SCALE GENOMIC DNA]</scope>
    <source>
        <strain evidence="9 10">CGMCC 1.8703</strain>
    </source>
</reference>
<comment type="similarity">
    <text evidence="3 6">Belongs to the MoeA family.</text>
</comment>
<evidence type="ECO:0000313" key="8">
    <source>
        <dbReference type="EMBL" id="MDQ0564837.1"/>
    </source>
</evidence>
<dbReference type="InterPro" id="IPR005110">
    <property type="entry name" value="MoeA_linker/N"/>
</dbReference>
<keyword evidence="11" id="KW-1185">Reference proteome</keyword>
<dbReference type="SMART" id="SM00852">
    <property type="entry name" value="MoCF_biosynth"/>
    <property type="match status" value="1"/>
</dbReference>
<dbReference type="GO" id="GO:0046872">
    <property type="term" value="F:metal ion binding"/>
    <property type="evidence" value="ECO:0007669"/>
    <property type="project" value="UniProtKB-UniRule"/>
</dbReference>
<evidence type="ECO:0000259" key="7">
    <source>
        <dbReference type="SMART" id="SM00852"/>
    </source>
</evidence>
<dbReference type="AlphaFoldDB" id="A0A6I4UC86"/>
<comment type="caution">
    <text evidence="9">The sequence shown here is derived from an EMBL/GenBank/DDBJ whole genome shotgun (WGS) entry which is preliminary data.</text>
</comment>
<dbReference type="InterPro" id="IPR001453">
    <property type="entry name" value="MoaB/Mog_dom"/>
</dbReference>
<dbReference type="PANTHER" id="PTHR10192">
    <property type="entry name" value="MOLYBDOPTERIN BIOSYNTHESIS PROTEIN"/>
    <property type="match status" value="1"/>
</dbReference>
<evidence type="ECO:0000256" key="3">
    <source>
        <dbReference type="ARBA" id="ARBA00010763"/>
    </source>
</evidence>
<dbReference type="Gene3D" id="3.40.980.10">
    <property type="entry name" value="MoaB/Mog-like domain"/>
    <property type="match status" value="1"/>
</dbReference>
<keyword evidence="4 6" id="KW-0501">Molybdenum cofactor biosynthesis</keyword>
<dbReference type="GO" id="GO:0061599">
    <property type="term" value="F:molybdopterin molybdotransferase activity"/>
    <property type="evidence" value="ECO:0007669"/>
    <property type="project" value="UniProtKB-UniRule"/>
</dbReference>
<dbReference type="GeneID" id="93685189"/>
<protein>
    <recommendedName>
        <fullName evidence="6">Molybdopterin molybdenumtransferase</fullName>
        <ecNumber evidence="6">2.10.1.1</ecNumber>
    </recommendedName>
</protein>
<feature type="domain" description="MoaB/Mog" evidence="7">
    <location>
        <begin position="174"/>
        <end position="313"/>
    </location>
</feature>
<evidence type="ECO:0000313" key="9">
    <source>
        <dbReference type="EMBL" id="MXP36138.1"/>
    </source>
</evidence>
<dbReference type="CDD" id="cd00887">
    <property type="entry name" value="MoeA"/>
    <property type="match status" value="1"/>
</dbReference>
<comment type="pathway">
    <text evidence="2 6">Cofactor biosynthesis; molybdopterin biosynthesis.</text>
</comment>
<keyword evidence="6" id="KW-0460">Magnesium</keyword>
<comment type="cofactor">
    <cofactor evidence="6">
        <name>Mg(2+)</name>
        <dbReference type="ChEBI" id="CHEBI:18420"/>
    </cofactor>
</comment>
<evidence type="ECO:0000313" key="10">
    <source>
        <dbReference type="Proteomes" id="UP000439914"/>
    </source>
</evidence>
<organism evidence="9 10">
    <name type="scientific">Qipengyuania citrea</name>
    <dbReference type="NCBI Taxonomy" id="225971"/>
    <lineage>
        <taxon>Bacteria</taxon>
        <taxon>Pseudomonadati</taxon>
        <taxon>Pseudomonadota</taxon>
        <taxon>Alphaproteobacteria</taxon>
        <taxon>Sphingomonadales</taxon>
        <taxon>Erythrobacteraceae</taxon>
        <taxon>Qipengyuania</taxon>
    </lineage>
</organism>
<dbReference type="Gene3D" id="2.170.190.11">
    <property type="entry name" value="Molybdopterin biosynthesis moea protein, domain 3"/>
    <property type="match status" value="1"/>
</dbReference>
<dbReference type="EMBL" id="JAUSWK010000001">
    <property type="protein sequence ID" value="MDQ0564837.1"/>
    <property type="molecule type" value="Genomic_DNA"/>
</dbReference>
<dbReference type="SUPFAM" id="SSF63882">
    <property type="entry name" value="MoeA N-terminal region -like"/>
    <property type="match status" value="1"/>
</dbReference>
<name>A0A6I4UC86_9SPHN</name>
<accession>A0A6I4UC86</accession>
<dbReference type="InterPro" id="IPR036135">
    <property type="entry name" value="MoeA_linker/N_sf"/>
</dbReference>
<comment type="function">
    <text evidence="1 6">Catalyzes the insertion of molybdate into adenylated molybdopterin with the concomitant release of AMP.</text>
</comment>
<proteinExistence type="inferred from homology"/>
<dbReference type="UniPathway" id="UPA00344"/>
<keyword evidence="6" id="KW-0479">Metal-binding</keyword>
<keyword evidence="6" id="KW-0500">Molybdenum</keyword>
<dbReference type="EC" id="2.10.1.1" evidence="6"/>
<dbReference type="PANTHER" id="PTHR10192:SF5">
    <property type="entry name" value="GEPHYRIN"/>
    <property type="match status" value="1"/>
</dbReference>
<evidence type="ECO:0000256" key="1">
    <source>
        <dbReference type="ARBA" id="ARBA00002901"/>
    </source>
</evidence>
<dbReference type="GO" id="GO:0005829">
    <property type="term" value="C:cytosol"/>
    <property type="evidence" value="ECO:0007669"/>
    <property type="project" value="TreeGrafter"/>
</dbReference>
<keyword evidence="6 9" id="KW-0808">Transferase</keyword>
<gene>
    <name evidence="9" type="ORF">GRI55_10185</name>
    <name evidence="8" type="ORF">QOZ97_000347</name>
</gene>
<dbReference type="InterPro" id="IPR036425">
    <property type="entry name" value="MoaB/Mog-like_dom_sf"/>
</dbReference>
<dbReference type="EMBL" id="WTYG01000003">
    <property type="protein sequence ID" value="MXP36138.1"/>
    <property type="molecule type" value="Genomic_DNA"/>
</dbReference>
<dbReference type="Pfam" id="PF03454">
    <property type="entry name" value="MoeA_C"/>
    <property type="match status" value="1"/>
</dbReference>
<sequence length="392" mass="40630">MKTFGEASALIASHVAPLEIETVPLSAGAGRVLAADIRAAIPSPRHSVSAMDGYAVRQSDIAGGEPVQVAGEARPGAPFASVLPAGEAVRIFTGAPLPDGADSVIMQEYAQRDADTVWFAAGFGPAKHVRQRGSDFEEGAVLLRRGTRLDAKTLVAAAAADVAEITVHRQPAIAIIATGDELAEPGSAQLAPYAIPDSTSLAIASLAQDAGACVTSRCRGQDDLPALERQAGELLESADIVIVIGGASVGDRDFAKPMFAPHGLELVFDRLAIKPGKPVWLGRAGARLVLGLPGNPSSAMVTARLFLVPILERLQGGEGYHAWRDMPLATPLPATGDRETFARAHWGQAGLEVLGNQDSGVQGGLARADWLIRCPSSQAGLEAGNTVSALLF</sequence>
<evidence type="ECO:0000256" key="2">
    <source>
        <dbReference type="ARBA" id="ARBA00005046"/>
    </source>
</evidence>